<gene>
    <name evidence="1" type="ORF">POM88_041339</name>
</gene>
<name>A0AAD8MB98_9APIA</name>
<reference evidence="1" key="2">
    <citation type="submission" date="2023-05" db="EMBL/GenBank/DDBJ databases">
        <authorList>
            <person name="Schelkunov M.I."/>
        </authorList>
    </citation>
    <scope>NUCLEOTIDE SEQUENCE</scope>
    <source>
        <strain evidence="1">Hsosn_3</strain>
        <tissue evidence="1">Leaf</tissue>
    </source>
</reference>
<proteinExistence type="predicted"/>
<dbReference type="AlphaFoldDB" id="A0AAD8MB98"/>
<organism evidence="1 2">
    <name type="scientific">Heracleum sosnowskyi</name>
    <dbReference type="NCBI Taxonomy" id="360622"/>
    <lineage>
        <taxon>Eukaryota</taxon>
        <taxon>Viridiplantae</taxon>
        <taxon>Streptophyta</taxon>
        <taxon>Embryophyta</taxon>
        <taxon>Tracheophyta</taxon>
        <taxon>Spermatophyta</taxon>
        <taxon>Magnoliopsida</taxon>
        <taxon>eudicotyledons</taxon>
        <taxon>Gunneridae</taxon>
        <taxon>Pentapetalae</taxon>
        <taxon>asterids</taxon>
        <taxon>campanulids</taxon>
        <taxon>Apiales</taxon>
        <taxon>Apiaceae</taxon>
        <taxon>Apioideae</taxon>
        <taxon>apioid superclade</taxon>
        <taxon>Tordylieae</taxon>
        <taxon>Tordyliinae</taxon>
        <taxon>Heracleum</taxon>
    </lineage>
</organism>
<dbReference type="EMBL" id="JAUIZM010000009">
    <property type="protein sequence ID" value="KAK1365778.1"/>
    <property type="molecule type" value="Genomic_DNA"/>
</dbReference>
<evidence type="ECO:0000313" key="2">
    <source>
        <dbReference type="Proteomes" id="UP001237642"/>
    </source>
</evidence>
<evidence type="ECO:0000313" key="1">
    <source>
        <dbReference type="EMBL" id="KAK1365778.1"/>
    </source>
</evidence>
<dbReference type="Proteomes" id="UP001237642">
    <property type="component" value="Unassembled WGS sequence"/>
</dbReference>
<dbReference type="SUPFAM" id="SSF48371">
    <property type="entry name" value="ARM repeat"/>
    <property type="match status" value="1"/>
</dbReference>
<protein>
    <submittedName>
        <fullName evidence="1">Uncharacterized protein</fullName>
    </submittedName>
</protein>
<keyword evidence="2" id="KW-1185">Reference proteome</keyword>
<sequence length="155" mass="17511">MVKLTHKIKSGQLEEIEKHTKDLAEIIPTDPRMIENLDSHLFLHLFRFVEDTENPNIQAMRLCTMALIIPKPQFNATLEQALEPLSLLIQGNTIEDSMVLHGVSETLEVVCQVHPMLPHAKLEMVVNSLLKLFSYESSKIPPPACLGLLYLCDGR</sequence>
<dbReference type="InterPro" id="IPR016024">
    <property type="entry name" value="ARM-type_fold"/>
</dbReference>
<comment type="caution">
    <text evidence="1">The sequence shown here is derived from an EMBL/GenBank/DDBJ whole genome shotgun (WGS) entry which is preliminary data.</text>
</comment>
<reference evidence="1" key="1">
    <citation type="submission" date="2023-02" db="EMBL/GenBank/DDBJ databases">
        <title>Genome of toxic invasive species Heracleum sosnowskyi carries increased number of genes despite the absence of recent whole-genome duplications.</title>
        <authorList>
            <person name="Schelkunov M."/>
            <person name="Shtratnikova V."/>
            <person name="Makarenko M."/>
            <person name="Klepikova A."/>
            <person name="Omelchenko D."/>
            <person name="Novikova G."/>
            <person name="Obukhova E."/>
            <person name="Bogdanov V."/>
            <person name="Penin A."/>
            <person name="Logacheva M."/>
        </authorList>
    </citation>
    <scope>NUCLEOTIDE SEQUENCE</scope>
    <source>
        <strain evidence="1">Hsosn_3</strain>
        <tissue evidence="1">Leaf</tissue>
    </source>
</reference>
<accession>A0AAD8MB98</accession>